<reference evidence="3" key="2">
    <citation type="submission" date="2015-10" db="EMBL/GenBank/DDBJ databases">
        <title>Improved Draft Genome Sequence of Clostridium pasteurianum Strain ATCC 6013 (DSM 525) Using a Hybrid Next-Generation Sequencing Approach.</title>
        <authorList>
            <person name="Pyne M.E."/>
            <person name="Utturkar S.M."/>
            <person name="Brown S.D."/>
            <person name="Moo-Young M."/>
            <person name="Chung D.A."/>
            <person name="Chou P.C."/>
        </authorList>
    </citation>
    <scope>NUCLEOTIDE SEQUENCE</scope>
    <source>
        <strain evidence="3">ATCC 6013</strain>
    </source>
</reference>
<accession>A0A0H3JAX7</accession>
<dbReference type="Pfam" id="PF00753">
    <property type="entry name" value="Lactamase_B"/>
    <property type="match status" value="1"/>
</dbReference>
<dbReference type="InterPro" id="IPR036866">
    <property type="entry name" value="RibonucZ/Hydroxyglut_hydro"/>
</dbReference>
<dbReference type="EMBL" id="CP009268">
    <property type="protein sequence ID" value="AJA53951.1"/>
    <property type="molecule type" value="Genomic_DNA"/>
</dbReference>
<evidence type="ECO:0000259" key="1">
    <source>
        <dbReference type="SMART" id="SM00849"/>
    </source>
</evidence>
<dbReference type="GO" id="GO:0016787">
    <property type="term" value="F:hydrolase activity"/>
    <property type="evidence" value="ECO:0007669"/>
    <property type="project" value="UniProtKB-KW"/>
</dbReference>
<name>A0A0H3JAX7_CLOPA</name>
<sequence length="262" mass="29244">MRFCSLYSGSSGNSMFVASQKAKILIDAGLSGKYIEKALDQIRENPKDINAIFVTHEHTDHIKGVGVLSRKYDIPIYANESTWKAMLKNVGKIKENNIKIMDKNSVCIKDLEVVGYDIPHDAAKPTGYSVICKDKKACVATDIGYFSDQIKEQLADADVILLESNHDVEMLKFGPYPYSLKRRILSNVGHLSNEDCGKAIMDIIGGYKKKKIILGHLSKTNNYPELAFKTVVNVLSDEGIRIEKDIAITMAKRDMPSGYTEF</sequence>
<dbReference type="SMART" id="SM00849">
    <property type="entry name" value="Lactamase_B"/>
    <property type="match status" value="1"/>
</dbReference>
<evidence type="ECO:0000313" key="3">
    <source>
        <dbReference type="EMBL" id="KRU14024.1"/>
    </source>
</evidence>
<evidence type="ECO:0000313" key="2">
    <source>
        <dbReference type="EMBL" id="AJA53951.1"/>
    </source>
</evidence>
<reference evidence="2 5" key="1">
    <citation type="journal article" date="2015" name="Genome Announc.">
        <title>Complete Genome Sequence of the Nitrogen-Fixing and Solvent-Producing Clostridium pasteurianum DSM 525.</title>
        <authorList>
            <person name="Poehlein A."/>
            <person name="Grosse-Honebrink A."/>
            <person name="Zhang Y."/>
            <person name="Minton N.P."/>
            <person name="Daniel R."/>
        </authorList>
    </citation>
    <scope>NUCLEOTIDE SEQUENCE [LARGE SCALE GENOMIC DNA]</scope>
    <source>
        <strain evidence="2">DSM 525</strain>
        <strain evidence="5">DSM 525 / ATCC 6013</strain>
    </source>
</reference>
<dbReference type="KEGG" id="cpat:CLPA_c39250"/>
<dbReference type="EC" id="3.-.-.-" evidence="2"/>
<dbReference type="AlphaFoldDB" id="A0A0H3JAX7"/>
<dbReference type="RefSeq" id="WP_003445162.1">
    <property type="nucleotide sequence ID" value="NZ_ANZB01000006.1"/>
</dbReference>
<dbReference type="Gene3D" id="3.60.15.10">
    <property type="entry name" value="Ribonuclease Z/Hydroxyacylglutathione hydrolase-like"/>
    <property type="match status" value="1"/>
</dbReference>
<keyword evidence="5" id="KW-1185">Reference proteome</keyword>
<dbReference type="InterPro" id="IPR052533">
    <property type="entry name" value="WalJ/YycJ-like"/>
</dbReference>
<proteinExistence type="predicted"/>
<dbReference type="EMBL" id="JPGY02000001">
    <property type="protein sequence ID" value="KRU14024.1"/>
    <property type="molecule type" value="Genomic_DNA"/>
</dbReference>
<dbReference type="PATRIC" id="fig|1262449.3.peg.2199"/>
<dbReference type="GeneID" id="93076005"/>
<dbReference type="PANTHER" id="PTHR47619">
    <property type="entry name" value="METALLO-HYDROLASE YYCJ-RELATED"/>
    <property type="match status" value="1"/>
</dbReference>
<keyword evidence="2" id="KW-0378">Hydrolase</keyword>
<gene>
    <name evidence="2" type="primary">yycJ</name>
    <name evidence="2" type="ORF">CLPA_c39250</name>
    <name evidence="3" type="ORF">CP6013_03280</name>
</gene>
<dbReference type="KEGG" id="cpae:CPAST_c39250"/>
<dbReference type="Proteomes" id="UP000030905">
    <property type="component" value="Chromosome"/>
</dbReference>
<feature type="domain" description="Metallo-beta-lactamase" evidence="1">
    <location>
        <begin position="11"/>
        <end position="190"/>
    </location>
</feature>
<dbReference type="PANTHER" id="PTHR47619:SF1">
    <property type="entry name" value="EXODEOXYRIBONUCLEASE WALJ"/>
    <property type="match status" value="1"/>
</dbReference>
<dbReference type="SUPFAM" id="SSF56281">
    <property type="entry name" value="Metallo-hydrolase/oxidoreductase"/>
    <property type="match status" value="1"/>
</dbReference>
<dbReference type="Proteomes" id="UP000028042">
    <property type="component" value="Unassembled WGS sequence"/>
</dbReference>
<dbReference type="eggNOG" id="COG1235">
    <property type="taxonomic scope" value="Bacteria"/>
</dbReference>
<evidence type="ECO:0000313" key="5">
    <source>
        <dbReference type="Proteomes" id="UP000030905"/>
    </source>
</evidence>
<protein>
    <submittedName>
        <fullName evidence="3">Beta-lactamase domain protein</fullName>
    </submittedName>
    <submittedName>
        <fullName evidence="2">Putative metallo-hydrolase YycJ</fullName>
        <ecNumber evidence="2">3.-.-.-</ecNumber>
    </submittedName>
</protein>
<reference evidence="3 4" key="3">
    <citation type="journal article" name="Genome Announc.">
        <title>Improved Draft Genome Sequence of Clostridium pasteurianum Strain ATCC 6013 (DSM 525) Using a Hybrid Next-Generation Sequencing Approach.</title>
        <authorList>
            <person name="Pyne M.E."/>
            <person name="Utturkar S."/>
            <person name="Brown S.D."/>
            <person name="Moo-Young M."/>
            <person name="Chung D.A."/>
            <person name="Chou C.P."/>
        </authorList>
    </citation>
    <scope>NUCLEOTIDE SEQUENCE [LARGE SCALE GENOMIC DNA]</scope>
    <source>
        <strain evidence="3 4">ATCC 6013</strain>
    </source>
</reference>
<organism evidence="2 5">
    <name type="scientific">Clostridium pasteurianum DSM 525 = ATCC 6013</name>
    <dbReference type="NCBI Taxonomy" id="1262449"/>
    <lineage>
        <taxon>Bacteria</taxon>
        <taxon>Bacillati</taxon>
        <taxon>Bacillota</taxon>
        <taxon>Clostridia</taxon>
        <taxon>Eubacteriales</taxon>
        <taxon>Clostridiaceae</taxon>
        <taxon>Clostridium</taxon>
    </lineage>
</organism>
<evidence type="ECO:0000313" key="4">
    <source>
        <dbReference type="Proteomes" id="UP000028042"/>
    </source>
</evidence>
<dbReference type="InterPro" id="IPR001279">
    <property type="entry name" value="Metallo-B-lactamas"/>
</dbReference>